<keyword evidence="2" id="KW-1185">Reference proteome</keyword>
<dbReference type="Proteomes" id="UP000309997">
    <property type="component" value="Unassembled WGS sequence"/>
</dbReference>
<sequence>MAKESGNTSKFEEHDMSGFFTSGGSEGKEQRKPCLDGVASLLKCNLLFASTRKFDGLVANYMEVANVVVDCRGTTLVGVTGMCGGGGFEVT</sequence>
<dbReference type="EMBL" id="RCHU02000004">
    <property type="protein sequence ID" value="KAL3596071.1"/>
    <property type="molecule type" value="Genomic_DNA"/>
</dbReference>
<evidence type="ECO:0000313" key="1">
    <source>
        <dbReference type="EMBL" id="KAL3596071.1"/>
    </source>
</evidence>
<evidence type="ECO:0000313" key="2">
    <source>
        <dbReference type="Proteomes" id="UP000309997"/>
    </source>
</evidence>
<accession>A0ACC4CEE1</accession>
<reference evidence="1 2" key="1">
    <citation type="journal article" date="2024" name="Plant Biotechnol. J.">
        <title>Genome and CRISPR/Cas9 system of a widespread forest tree (Populus alba) in the world.</title>
        <authorList>
            <person name="Liu Y.J."/>
            <person name="Jiang P.F."/>
            <person name="Han X.M."/>
            <person name="Li X.Y."/>
            <person name="Wang H.M."/>
            <person name="Wang Y.J."/>
            <person name="Wang X.X."/>
            <person name="Zeng Q.Y."/>
        </authorList>
    </citation>
    <scope>NUCLEOTIDE SEQUENCE [LARGE SCALE GENOMIC DNA]</scope>
    <source>
        <strain evidence="2">cv. PAL-ZL1</strain>
    </source>
</reference>
<name>A0ACC4CEE1_POPAL</name>
<proteinExistence type="predicted"/>
<gene>
    <name evidence="1" type="ORF">D5086_007708</name>
</gene>
<organism evidence="1 2">
    <name type="scientific">Populus alba</name>
    <name type="common">White poplar</name>
    <dbReference type="NCBI Taxonomy" id="43335"/>
    <lineage>
        <taxon>Eukaryota</taxon>
        <taxon>Viridiplantae</taxon>
        <taxon>Streptophyta</taxon>
        <taxon>Embryophyta</taxon>
        <taxon>Tracheophyta</taxon>
        <taxon>Spermatophyta</taxon>
        <taxon>Magnoliopsida</taxon>
        <taxon>eudicotyledons</taxon>
        <taxon>Gunneridae</taxon>
        <taxon>Pentapetalae</taxon>
        <taxon>rosids</taxon>
        <taxon>fabids</taxon>
        <taxon>Malpighiales</taxon>
        <taxon>Salicaceae</taxon>
        <taxon>Saliceae</taxon>
        <taxon>Populus</taxon>
    </lineage>
</organism>
<comment type="caution">
    <text evidence="1">The sequence shown here is derived from an EMBL/GenBank/DDBJ whole genome shotgun (WGS) entry which is preliminary data.</text>
</comment>
<protein>
    <submittedName>
        <fullName evidence="1">Uncharacterized protein</fullName>
    </submittedName>
</protein>